<keyword evidence="3" id="KW-1185">Reference proteome</keyword>
<feature type="chain" id="PRO_5014446450" evidence="1">
    <location>
        <begin position="25"/>
        <end position="49"/>
    </location>
</feature>
<organism evidence="2 3">
    <name type="scientific">Gibberella nygamai</name>
    <name type="common">Bean root rot disease fungus</name>
    <name type="synonym">Fusarium nygamai</name>
    <dbReference type="NCBI Taxonomy" id="42673"/>
    <lineage>
        <taxon>Eukaryota</taxon>
        <taxon>Fungi</taxon>
        <taxon>Dikarya</taxon>
        <taxon>Ascomycota</taxon>
        <taxon>Pezizomycotina</taxon>
        <taxon>Sordariomycetes</taxon>
        <taxon>Hypocreomycetidae</taxon>
        <taxon>Hypocreales</taxon>
        <taxon>Nectriaceae</taxon>
        <taxon>Fusarium</taxon>
        <taxon>Fusarium fujikuroi species complex</taxon>
    </lineage>
</organism>
<accession>A0A2K0WGM5</accession>
<dbReference type="Proteomes" id="UP000236664">
    <property type="component" value="Unassembled WGS sequence"/>
</dbReference>
<proteinExistence type="predicted"/>
<comment type="caution">
    <text evidence="2">The sequence shown here is derived from an EMBL/GenBank/DDBJ whole genome shotgun (WGS) entry which is preliminary data.</text>
</comment>
<keyword evidence="1" id="KW-0732">Signal</keyword>
<evidence type="ECO:0000313" key="3">
    <source>
        <dbReference type="Proteomes" id="UP000236664"/>
    </source>
</evidence>
<dbReference type="EMBL" id="MTQA01000069">
    <property type="protein sequence ID" value="PNP81437.1"/>
    <property type="molecule type" value="Genomic_DNA"/>
</dbReference>
<evidence type="ECO:0000313" key="2">
    <source>
        <dbReference type="EMBL" id="PNP81437.1"/>
    </source>
</evidence>
<dbReference type="AlphaFoldDB" id="A0A2K0WGM5"/>
<name>A0A2K0WGM5_GIBNY</name>
<reference evidence="2 3" key="1">
    <citation type="submission" date="2017-06" db="EMBL/GenBank/DDBJ databases">
        <title>Genome of Fusarium nygamai isolate CS10214.</title>
        <authorList>
            <person name="Gardiner D.M."/>
            <person name="Obanor F."/>
            <person name="Kazan K."/>
        </authorList>
    </citation>
    <scope>NUCLEOTIDE SEQUENCE [LARGE SCALE GENOMIC DNA]</scope>
    <source>
        <strain evidence="2 3">CS10214</strain>
    </source>
</reference>
<sequence>MDLQSLNISILALLVTFVSQPGRQIPANKRLCRLVAGIAFATEPDTNEW</sequence>
<protein>
    <submittedName>
        <fullName evidence="2">Uncharacterized protein</fullName>
    </submittedName>
</protein>
<feature type="signal peptide" evidence="1">
    <location>
        <begin position="1"/>
        <end position="24"/>
    </location>
</feature>
<evidence type="ECO:0000256" key="1">
    <source>
        <dbReference type="SAM" id="SignalP"/>
    </source>
</evidence>
<gene>
    <name evidence="2" type="ORF">FNYG_05243</name>
</gene>